<keyword evidence="8" id="KW-0479">Metal-binding</keyword>
<dbReference type="GO" id="GO:0004519">
    <property type="term" value="F:endonuclease activity"/>
    <property type="evidence" value="ECO:0007669"/>
    <property type="project" value="UniProtKB-KW"/>
</dbReference>
<keyword evidence="17" id="KW-0695">RNA-directed DNA polymerase</keyword>
<evidence type="ECO:0000256" key="7">
    <source>
        <dbReference type="ARBA" id="ARBA00022722"/>
    </source>
</evidence>
<evidence type="ECO:0000256" key="3">
    <source>
        <dbReference type="ARBA" id="ARBA00022578"/>
    </source>
</evidence>
<dbReference type="InterPro" id="IPR001584">
    <property type="entry name" value="Integrase_cat-core"/>
</dbReference>
<comment type="subcellular location">
    <subcellularLocation>
        <location evidence="2">Mitochondrion</location>
    </subcellularLocation>
</comment>
<keyword evidence="18" id="KW-0239">DNA-directed DNA polymerase</keyword>
<dbReference type="GO" id="GO:0046872">
    <property type="term" value="F:metal ion binding"/>
    <property type="evidence" value="ECO:0007669"/>
    <property type="project" value="UniProtKB-KW"/>
</dbReference>
<evidence type="ECO:0000256" key="19">
    <source>
        <dbReference type="ARBA" id="ARBA00023113"/>
    </source>
</evidence>
<keyword evidence="3" id="KW-0815">Transposition</keyword>
<evidence type="ECO:0000256" key="23">
    <source>
        <dbReference type="ARBA" id="ARBA00023268"/>
    </source>
</evidence>
<dbReference type="GO" id="GO:0003677">
    <property type="term" value="F:DNA binding"/>
    <property type="evidence" value="ECO:0007669"/>
    <property type="project" value="UniProtKB-KW"/>
</dbReference>
<feature type="region of interest" description="Disordered" evidence="26">
    <location>
        <begin position="251"/>
        <end position="277"/>
    </location>
</feature>
<evidence type="ECO:0000256" key="11">
    <source>
        <dbReference type="ARBA" id="ARBA00022759"/>
    </source>
</evidence>
<dbReference type="GO" id="GO:0032196">
    <property type="term" value="P:transposition"/>
    <property type="evidence" value="ECO:0007669"/>
    <property type="project" value="UniProtKB-KW"/>
</dbReference>
<keyword evidence="7" id="KW-0540">Nuclease</keyword>
<evidence type="ECO:0000256" key="15">
    <source>
        <dbReference type="ARBA" id="ARBA00022884"/>
    </source>
</evidence>
<evidence type="ECO:0000256" key="14">
    <source>
        <dbReference type="ARBA" id="ARBA00022842"/>
    </source>
</evidence>
<evidence type="ECO:0000313" key="29">
    <source>
        <dbReference type="Proteomes" id="UP000593570"/>
    </source>
</evidence>
<dbReference type="Gene3D" id="3.30.420.10">
    <property type="entry name" value="Ribonuclease H-like superfamily/Ribonuclease H"/>
    <property type="match status" value="1"/>
</dbReference>
<dbReference type="GO" id="GO:0005524">
    <property type="term" value="F:ATP binding"/>
    <property type="evidence" value="ECO:0007669"/>
    <property type="project" value="UniProtKB-KW"/>
</dbReference>
<accession>A0A8H6GB25</accession>
<dbReference type="InterPro" id="IPR043502">
    <property type="entry name" value="DNA/RNA_pol_sf"/>
</dbReference>
<dbReference type="InterPro" id="IPR036397">
    <property type="entry name" value="RNaseH_sf"/>
</dbReference>
<feature type="region of interest" description="Disordered" evidence="26">
    <location>
        <begin position="827"/>
        <end position="846"/>
    </location>
</feature>
<dbReference type="GO" id="GO:0006310">
    <property type="term" value="P:DNA recombination"/>
    <property type="evidence" value="ECO:0007669"/>
    <property type="project" value="UniProtKB-KW"/>
</dbReference>
<evidence type="ECO:0000256" key="24">
    <source>
        <dbReference type="ARBA" id="ARBA00048173"/>
    </source>
</evidence>
<feature type="compositionally biased region" description="Polar residues" evidence="26">
    <location>
        <begin position="913"/>
        <end position="931"/>
    </location>
</feature>
<dbReference type="GO" id="GO:0003887">
    <property type="term" value="F:DNA-directed DNA polymerase activity"/>
    <property type="evidence" value="ECO:0007669"/>
    <property type="project" value="UniProtKB-KW"/>
</dbReference>
<reference evidence="28 29" key="1">
    <citation type="journal article" date="2020" name="bioRxiv">
        <title>A chromosome-scale genome assembly for the Fusarium oxysporum strain Fo5176 to establish a model Arabidopsis-fungal pathosystem.</title>
        <authorList>
            <person name="Fokkens L."/>
            <person name="Guo L."/>
            <person name="Dora S."/>
            <person name="Wang B."/>
            <person name="Ye K."/>
            <person name="Sanchez-Rodriguez C."/>
            <person name="Croll D."/>
        </authorList>
    </citation>
    <scope>NUCLEOTIDE SEQUENCE [LARGE SCALE GENOMIC DNA]</scope>
    <source>
        <strain evidence="28 29">Fo5176</strain>
    </source>
</reference>
<dbReference type="Pfam" id="PF25597">
    <property type="entry name" value="SH3_retrovirus"/>
    <property type="match status" value="1"/>
</dbReference>
<evidence type="ECO:0000256" key="10">
    <source>
        <dbReference type="ARBA" id="ARBA00022750"/>
    </source>
</evidence>
<evidence type="ECO:0000256" key="1">
    <source>
        <dbReference type="ARBA" id="ARBA00002180"/>
    </source>
</evidence>
<keyword evidence="13" id="KW-0067">ATP-binding</keyword>
<dbReference type="GO" id="GO:0003964">
    <property type="term" value="F:RNA-directed DNA polymerase activity"/>
    <property type="evidence" value="ECO:0007669"/>
    <property type="project" value="UniProtKB-KW"/>
</dbReference>
<dbReference type="GO" id="GO:0003723">
    <property type="term" value="F:RNA binding"/>
    <property type="evidence" value="ECO:0007669"/>
    <property type="project" value="UniProtKB-KW"/>
</dbReference>
<keyword evidence="12" id="KW-0378">Hydrolase</keyword>
<feature type="domain" description="Integrase catalytic" evidence="27">
    <location>
        <begin position="575"/>
        <end position="740"/>
    </location>
</feature>
<dbReference type="GO" id="GO:0006508">
    <property type="term" value="P:proteolysis"/>
    <property type="evidence" value="ECO:0007669"/>
    <property type="project" value="UniProtKB-KW"/>
</dbReference>
<dbReference type="GO" id="GO:0005739">
    <property type="term" value="C:mitochondrion"/>
    <property type="evidence" value="ECO:0007669"/>
    <property type="project" value="UniProtKB-SubCell"/>
</dbReference>
<evidence type="ECO:0000256" key="12">
    <source>
        <dbReference type="ARBA" id="ARBA00022801"/>
    </source>
</evidence>
<dbReference type="GO" id="GO:0015074">
    <property type="term" value="P:DNA integration"/>
    <property type="evidence" value="ECO:0007669"/>
    <property type="project" value="UniProtKB-KW"/>
</dbReference>
<dbReference type="InterPro" id="IPR057670">
    <property type="entry name" value="SH3_retrovirus"/>
</dbReference>
<name>A0A8H6GB25_FUSOX</name>
<evidence type="ECO:0000256" key="9">
    <source>
        <dbReference type="ARBA" id="ARBA00022741"/>
    </source>
</evidence>
<keyword evidence="4" id="KW-1188">Viral release from host cell</keyword>
<evidence type="ECO:0000256" key="22">
    <source>
        <dbReference type="ARBA" id="ARBA00023172"/>
    </source>
</evidence>
<dbReference type="InterPro" id="IPR013103">
    <property type="entry name" value="RVT_2"/>
</dbReference>
<keyword evidence="22" id="KW-0233">DNA recombination</keyword>
<keyword evidence="18" id="KW-0808">Transferase</keyword>
<feature type="compositionally biased region" description="Polar residues" evidence="26">
    <location>
        <begin position="835"/>
        <end position="844"/>
    </location>
</feature>
<evidence type="ECO:0000256" key="8">
    <source>
        <dbReference type="ARBA" id="ARBA00022723"/>
    </source>
</evidence>
<keyword evidence="11" id="KW-0255">Endonuclease</keyword>
<dbReference type="GO" id="GO:0004190">
    <property type="term" value="F:aspartic-type endopeptidase activity"/>
    <property type="evidence" value="ECO:0007669"/>
    <property type="project" value="UniProtKB-KW"/>
</dbReference>
<evidence type="ECO:0000256" key="6">
    <source>
        <dbReference type="ARBA" id="ARBA00022695"/>
    </source>
</evidence>
<dbReference type="SUPFAM" id="SSF53098">
    <property type="entry name" value="Ribonuclease H-like"/>
    <property type="match status" value="1"/>
</dbReference>
<evidence type="ECO:0000256" key="17">
    <source>
        <dbReference type="ARBA" id="ARBA00022918"/>
    </source>
</evidence>
<keyword evidence="15" id="KW-0694">RNA-binding</keyword>
<keyword evidence="23" id="KW-0511">Multifunctional enzyme</keyword>
<evidence type="ECO:0000256" key="18">
    <source>
        <dbReference type="ARBA" id="ARBA00022932"/>
    </source>
</evidence>
<proteinExistence type="predicted"/>
<keyword evidence="5" id="KW-0645">Protease</keyword>
<keyword evidence="14" id="KW-0460">Magnesium</keyword>
<keyword evidence="19" id="KW-0917">Virion maturation</keyword>
<dbReference type="InterPro" id="IPR054722">
    <property type="entry name" value="PolX-like_BBD"/>
</dbReference>
<dbReference type="Proteomes" id="UP000593570">
    <property type="component" value="Unassembled WGS sequence"/>
</dbReference>
<evidence type="ECO:0000256" key="25">
    <source>
        <dbReference type="ARBA" id="ARBA00049244"/>
    </source>
</evidence>
<dbReference type="CDD" id="cd09272">
    <property type="entry name" value="RNase_HI_RT_Ty1"/>
    <property type="match status" value="1"/>
</dbReference>
<evidence type="ECO:0000256" key="5">
    <source>
        <dbReference type="ARBA" id="ARBA00022670"/>
    </source>
</evidence>
<keyword evidence="10" id="KW-0064">Aspartyl protease</keyword>
<dbReference type="SUPFAM" id="SSF56672">
    <property type="entry name" value="DNA/RNA polymerases"/>
    <property type="match status" value="1"/>
</dbReference>
<evidence type="ECO:0000256" key="13">
    <source>
        <dbReference type="ARBA" id="ARBA00022840"/>
    </source>
</evidence>
<evidence type="ECO:0000256" key="16">
    <source>
        <dbReference type="ARBA" id="ARBA00022908"/>
    </source>
</evidence>
<dbReference type="PANTHER" id="PTHR42648:SF11">
    <property type="entry name" value="TRANSPOSON TY4-P GAG-POL POLYPROTEIN"/>
    <property type="match status" value="1"/>
</dbReference>
<comment type="function">
    <text evidence="1">The aspartyl protease (PR) mediates the proteolytic cleavages of the Gag and Gag-Pol polyproteins after assembly of the VLP.</text>
</comment>
<dbReference type="Pfam" id="PF22936">
    <property type="entry name" value="Pol_BBD"/>
    <property type="match status" value="1"/>
</dbReference>
<evidence type="ECO:0000256" key="21">
    <source>
        <dbReference type="ARBA" id="ARBA00023128"/>
    </source>
</evidence>
<evidence type="ECO:0000256" key="2">
    <source>
        <dbReference type="ARBA" id="ARBA00004173"/>
    </source>
</evidence>
<evidence type="ECO:0000256" key="26">
    <source>
        <dbReference type="SAM" id="MobiDB-lite"/>
    </source>
</evidence>
<keyword evidence="6" id="KW-0548">Nucleotidyltransferase</keyword>
<dbReference type="InterPro" id="IPR039537">
    <property type="entry name" value="Retrotran_Ty1/copia-like"/>
</dbReference>
<sequence>MDPIDLSSSRVNLNGPGDWKQWISIIHKFATAQNVWEYIDPSNAEKPALSKPEEPTVQQIRPTASDLTDLTAEEFRRLEFLHTQYRTKVQTHRDQQKALSSIQQHIVKTIGNYYSTIADEHDIAKELALLKARVQPTDWAHEQEVLERYYAVLKAPNRSKIDTWITSWQRILTEAQKLDLPDIKNLRPTRQFLQAVSSINPAFTDYWINKMEDEARNKPNWQDSFPDGIKISEIFERSHKAKRATGSKAVFSTFQNEGPNQSNNGYNDGDKGSNRRSKPSCLCGKKHYYSECYYLSKAARPNGWKPNKDIEHKINQKLEDPVLKEKVNRSLERYAGQRPQEPQAVQDHQNSADVRGTAFAGRHVTQEAQRSTFATSVYPLKDSFILDSGSDTHICNNKNRFVSYEPLTIEEVAYAGDSQLSILGYGQVHLRLEEGGIFILNEVAHIPAFHTNVASLDRMINKGYNWNPQTGAVTAKGKIVFHTKRINRQPVIEFNPVRPQQAPSAFSSSSEPRPEQVQEATRWHQRLGHLNPEALEQLVRHTTGARIKGPIRIDCRPCSEAKATRIISRRGPHAKAPRPFWRIYIDVFHLHESYNGKKTALLIKDEFTGMIFAYFHTEATQAALLGSLKSFESMIQRQYALGLCRIHRDNDPSLRTAYEDWIHQEGIQDEPTAPYTSAQNGPAERSGGVIATKARSMQLGANIPPELWPETWSAAVYLHNRSPQQSTGWKTPFQQLHQWLQSKNRDSGYESTSSQPDVTHLKAYGCRAYPMTGKALRNTQKKDLKTEAHAETGYLVGYDSSNIFRIWIPERSEVRRVRDVTFNEKVFFDPKDHPNNPNSVSTRRQQLQLQLPQHIESDTDEEIDQIRSADETLPEIIVNTQGLQLTSSSDHTSQEPDEEPDQGHDAYDAYPSPQLTTSSAPPEPANQQLRSQRQRRPARKLLENEAQKKAGFHIYTRSFFQGREEKLHRRSLPPEPRNWKELQGHRFEPEFKEAANMEMGSHWSRGTFKPVPTDEAQGRPLPLTWVFKYKFNKHGFLTRFKARLCVRGDLQQPNDKETYAATLAGRTFRVLMAITAKFDLETRQLDAVNAFTNSLIDEDIYVLFPDGYSRRGWILKLIRALYGLRRSPLLWQKDLSNTFKQLGLELCPEDPCVFNNTWLTAFFFVDDIVFLYRSRHQQAADRLIAQLRAKYKMNDLGSLQWFLGIRVIRDRPNGKLWLCQDSYIEKLTTQFSIKKSNTFRGNPLSTNNLQQYELQATTNEISMFQQKIGGINYIAVITRPDVAKAASKLAEFLANPSPQHQTIADKVISYLYATRHLAIQFGGTSPSPTTGPIQVEHSSDLKIASDAAFADDQKTRKSSQGSIICLFGGPVSWKAGKQDTVTTSSTEAELLAFTHTAKESIAIQRLFKQLDLKLDHLPTIECDNQQTIRLISLETPRLKTALKHVDIHNCWARQAFKQGHFKIQYTPTALMLADGLTKPLPGQKFDQFVKQLGLIDISPLIEEAQVDSDLED</sequence>
<comment type="catalytic activity">
    <reaction evidence="24">
        <text>DNA(n) + a 2'-deoxyribonucleoside 5'-triphosphate = DNA(n+1) + diphosphate</text>
        <dbReference type="Rhea" id="RHEA:22508"/>
        <dbReference type="Rhea" id="RHEA-COMP:17339"/>
        <dbReference type="Rhea" id="RHEA-COMP:17340"/>
        <dbReference type="ChEBI" id="CHEBI:33019"/>
        <dbReference type="ChEBI" id="CHEBI:61560"/>
        <dbReference type="ChEBI" id="CHEBI:173112"/>
        <dbReference type="EC" id="2.7.7.49"/>
    </reaction>
</comment>
<gene>
    <name evidence="28" type="ORF">HZS61_006492</name>
</gene>
<keyword evidence="9" id="KW-0547">Nucleotide-binding</keyword>
<evidence type="ECO:0000259" key="27">
    <source>
        <dbReference type="PROSITE" id="PS50994"/>
    </source>
</evidence>
<feature type="region of interest" description="Disordered" evidence="26">
    <location>
        <begin position="884"/>
        <end position="938"/>
    </location>
</feature>
<keyword evidence="20" id="KW-0238">DNA-binding</keyword>
<dbReference type="InterPro" id="IPR012337">
    <property type="entry name" value="RNaseH-like_sf"/>
</dbReference>
<dbReference type="PANTHER" id="PTHR42648">
    <property type="entry name" value="TRANSPOSASE, PUTATIVE-RELATED"/>
    <property type="match status" value="1"/>
</dbReference>
<comment type="catalytic activity">
    <reaction evidence="25">
        <text>DNA(n) + a 2'-deoxyribonucleoside 5'-triphosphate = DNA(n+1) + diphosphate</text>
        <dbReference type="Rhea" id="RHEA:22508"/>
        <dbReference type="Rhea" id="RHEA-COMP:17339"/>
        <dbReference type="Rhea" id="RHEA-COMP:17340"/>
        <dbReference type="ChEBI" id="CHEBI:33019"/>
        <dbReference type="ChEBI" id="CHEBI:61560"/>
        <dbReference type="ChEBI" id="CHEBI:173112"/>
        <dbReference type="EC" id="2.7.7.7"/>
    </reaction>
</comment>
<keyword evidence="21" id="KW-0496">Mitochondrion</keyword>
<evidence type="ECO:0000313" key="28">
    <source>
        <dbReference type="EMBL" id="KAF6514236.1"/>
    </source>
</evidence>
<feature type="compositionally biased region" description="Polar residues" evidence="26">
    <location>
        <begin position="251"/>
        <end position="266"/>
    </location>
</feature>
<evidence type="ECO:0000256" key="20">
    <source>
        <dbReference type="ARBA" id="ARBA00023125"/>
    </source>
</evidence>
<dbReference type="Pfam" id="PF07727">
    <property type="entry name" value="RVT_2"/>
    <property type="match status" value="1"/>
</dbReference>
<organism evidence="28 29">
    <name type="scientific">Fusarium oxysporum f. sp. conglutinans</name>
    <dbReference type="NCBI Taxonomy" id="100902"/>
    <lineage>
        <taxon>Eukaryota</taxon>
        <taxon>Fungi</taxon>
        <taxon>Dikarya</taxon>
        <taxon>Ascomycota</taxon>
        <taxon>Pezizomycotina</taxon>
        <taxon>Sordariomycetes</taxon>
        <taxon>Hypocreomycetidae</taxon>
        <taxon>Hypocreales</taxon>
        <taxon>Nectriaceae</taxon>
        <taxon>Fusarium</taxon>
        <taxon>Fusarium oxysporum species complex</taxon>
    </lineage>
</organism>
<dbReference type="GO" id="GO:0005634">
    <property type="term" value="C:nucleus"/>
    <property type="evidence" value="ECO:0007669"/>
    <property type="project" value="UniProtKB-ARBA"/>
</dbReference>
<protein>
    <recommendedName>
        <fullName evidence="27">Integrase catalytic domain-containing protein</fullName>
    </recommendedName>
</protein>
<keyword evidence="16" id="KW-0229">DNA integration</keyword>
<dbReference type="EMBL" id="JACDXP010000016">
    <property type="protein sequence ID" value="KAF6514236.1"/>
    <property type="molecule type" value="Genomic_DNA"/>
</dbReference>
<evidence type="ECO:0000256" key="4">
    <source>
        <dbReference type="ARBA" id="ARBA00022612"/>
    </source>
</evidence>
<comment type="caution">
    <text evidence="28">The sequence shown here is derived from an EMBL/GenBank/DDBJ whole genome shotgun (WGS) entry which is preliminary data.</text>
</comment>
<dbReference type="PROSITE" id="PS50994">
    <property type="entry name" value="INTEGRASE"/>
    <property type="match status" value="1"/>
</dbReference>